<dbReference type="SUPFAM" id="SSF52096">
    <property type="entry name" value="ClpP/crotonase"/>
    <property type="match status" value="1"/>
</dbReference>
<dbReference type="Gene3D" id="3.90.226.10">
    <property type="entry name" value="2-enoyl-CoA Hydratase, Chain A, domain 1"/>
    <property type="match status" value="1"/>
</dbReference>
<reference evidence="5 6" key="1">
    <citation type="journal article" date="2018" name="J. Microbiol.">
        <title>Baekduia soli gen. nov., sp. nov., a novel bacterium isolated from the soil of Baekdu Mountain and proposal of a novel family name, Baekduiaceae fam. nov.</title>
        <authorList>
            <person name="An D.S."/>
            <person name="Siddiqi M.Z."/>
            <person name="Kim K.H."/>
            <person name="Yu H.S."/>
            <person name="Im W.T."/>
        </authorList>
    </citation>
    <scope>NUCLEOTIDE SEQUENCE [LARGE SCALE GENOMIC DNA]</scope>
    <source>
        <strain evidence="5 6">BR7-21</strain>
    </source>
</reference>
<evidence type="ECO:0000256" key="2">
    <source>
        <dbReference type="ARBA" id="ARBA00011915"/>
    </source>
</evidence>
<dbReference type="InterPro" id="IPR029045">
    <property type="entry name" value="ClpP/crotonase-like_dom_sf"/>
</dbReference>
<keyword evidence="6" id="KW-1185">Reference proteome</keyword>
<dbReference type="AlphaFoldDB" id="A0A5B8U0D9"/>
<dbReference type="OrthoDB" id="9790967at2"/>
<dbReference type="InterPro" id="IPR032259">
    <property type="entry name" value="HIBYL-CoA-H"/>
</dbReference>
<dbReference type="Proteomes" id="UP000321805">
    <property type="component" value="Chromosome"/>
</dbReference>
<dbReference type="Pfam" id="PF16113">
    <property type="entry name" value="ECH_2"/>
    <property type="match status" value="1"/>
</dbReference>
<proteinExistence type="predicted"/>
<dbReference type="PANTHER" id="PTHR43176:SF3">
    <property type="entry name" value="3-HYDROXYISOBUTYRYL-COA HYDROLASE, MITOCHONDRIAL"/>
    <property type="match status" value="1"/>
</dbReference>
<dbReference type="GO" id="GO:0016853">
    <property type="term" value="F:isomerase activity"/>
    <property type="evidence" value="ECO:0007669"/>
    <property type="project" value="UniProtKB-KW"/>
</dbReference>
<dbReference type="EMBL" id="CP042430">
    <property type="protein sequence ID" value="QEC46456.1"/>
    <property type="molecule type" value="Genomic_DNA"/>
</dbReference>
<dbReference type="RefSeq" id="WP_146915681.1">
    <property type="nucleotide sequence ID" value="NZ_CP042430.1"/>
</dbReference>
<dbReference type="PANTHER" id="PTHR43176">
    <property type="entry name" value="3-HYDROXYISOBUTYRYL-COA HYDROLASE-RELATED"/>
    <property type="match status" value="1"/>
</dbReference>
<sequence>MPDVQPASEVRTAVDAPVGRITLNRPKAINALTTVMVGAIAAALDAWEADDAVSVVVLDGAGERGFCAGGDIRMFRESALARDGAALEFWAREYALDARIAGYPKPVVAIMDGIVMGGGIGLAGHASHRVATERLRAAMPEVGIGFFPDVGGTHLLAAAPGRTGTHLALTGLPIGAADAVAIGLADAVVDHSRLDELMAALGSDTPDAAIATVAAASAEPPPGGIAADRAWIDACYAAGSVAEIVGRLEAREEDAAQAAAATIRTRSPTALAVTLRALRSDAARSSLQACLEQDLRIAEAFLQTPDFVEGIRAVVIDKDHDPHWDPPGLGDVTDVDRYFAPPA</sequence>
<evidence type="ECO:0000256" key="1">
    <source>
        <dbReference type="ARBA" id="ARBA00001709"/>
    </source>
</evidence>
<name>A0A5B8U0D9_9ACTN</name>
<dbReference type="CDD" id="cd06558">
    <property type="entry name" value="crotonase-like"/>
    <property type="match status" value="1"/>
</dbReference>
<dbReference type="GO" id="GO:0003860">
    <property type="term" value="F:3-hydroxyisobutyryl-CoA hydrolase activity"/>
    <property type="evidence" value="ECO:0007669"/>
    <property type="project" value="UniProtKB-EC"/>
</dbReference>
<keyword evidence="3" id="KW-0378">Hydrolase</keyword>
<evidence type="ECO:0000256" key="3">
    <source>
        <dbReference type="ARBA" id="ARBA00022801"/>
    </source>
</evidence>
<keyword evidence="5" id="KW-0413">Isomerase</keyword>
<dbReference type="GO" id="GO:0005829">
    <property type="term" value="C:cytosol"/>
    <property type="evidence" value="ECO:0007669"/>
    <property type="project" value="TreeGrafter"/>
</dbReference>
<dbReference type="NCBIfam" id="NF004127">
    <property type="entry name" value="PRK05617.1"/>
    <property type="match status" value="1"/>
</dbReference>
<comment type="catalytic activity">
    <reaction evidence="1">
        <text>3-hydroxy-2-methylpropanoyl-CoA + H2O = 3-hydroxy-2-methylpropanoate + CoA + H(+)</text>
        <dbReference type="Rhea" id="RHEA:20888"/>
        <dbReference type="ChEBI" id="CHEBI:11805"/>
        <dbReference type="ChEBI" id="CHEBI:15377"/>
        <dbReference type="ChEBI" id="CHEBI:15378"/>
        <dbReference type="ChEBI" id="CHEBI:57287"/>
        <dbReference type="ChEBI" id="CHEBI:57340"/>
        <dbReference type="EC" id="3.1.2.4"/>
    </reaction>
</comment>
<dbReference type="EC" id="3.1.2.4" evidence="2"/>
<dbReference type="InterPro" id="IPR045004">
    <property type="entry name" value="ECH_dom"/>
</dbReference>
<gene>
    <name evidence="5" type="ORF">FSW04_01920</name>
</gene>
<organism evidence="5 6">
    <name type="scientific">Baekduia soli</name>
    <dbReference type="NCBI Taxonomy" id="496014"/>
    <lineage>
        <taxon>Bacteria</taxon>
        <taxon>Bacillati</taxon>
        <taxon>Actinomycetota</taxon>
        <taxon>Thermoleophilia</taxon>
        <taxon>Solirubrobacterales</taxon>
        <taxon>Baekduiaceae</taxon>
        <taxon>Baekduia</taxon>
    </lineage>
</organism>
<evidence type="ECO:0000313" key="5">
    <source>
        <dbReference type="EMBL" id="QEC46456.1"/>
    </source>
</evidence>
<accession>A0A5B8U0D9</accession>
<feature type="domain" description="Enoyl-CoA hydratase/isomerase" evidence="4">
    <location>
        <begin position="18"/>
        <end position="334"/>
    </location>
</feature>
<evidence type="ECO:0000313" key="6">
    <source>
        <dbReference type="Proteomes" id="UP000321805"/>
    </source>
</evidence>
<dbReference type="GO" id="GO:0006574">
    <property type="term" value="P:L-valine catabolic process"/>
    <property type="evidence" value="ECO:0007669"/>
    <property type="project" value="TreeGrafter"/>
</dbReference>
<protein>
    <recommendedName>
        <fullName evidence="2">3-hydroxyisobutyryl-CoA hydrolase</fullName>
        <ecNumber evidence="2">3.1.2.4</ecNumber>
    </recommendedName>
</protein>
<dbReference type="KEGG" id="bsol:FSW04_01920"/>
<evidence type="ECO:0000259" key="4">
    <source>
        <dbReference type="Pfam" id="PF16113"/>
    </source>
</evidence>